<keyword evidence="3" id="KW-1185">Reference proteome</keyword>
<dbReference type="AlphaFoldDB" id="A0A518JUC4"/>
<protein>
    <submittedName>
        <fullName evidence="2">Uncharacterized protein</fullName>
    </submittedName>
</protein>
<feature type="coiled-coil region" evidence="1">
    <location>
        <begin position="131"/>
        <end position="158"/>
    </location>
</feature>
<gene>
    <name evidence="2" type="ORF">Poly24_28560</name>
</gene>
<dbReference type="KEGG" id="rcf:Poly24_28560"/>
<evidence type="ECO:0000313" key="3">
    <source>
        <dbReference type="Proteomes" id="UP000315082"/>
    </source>
</evidence>
<accession>A0A518JUC4</accession>
<organism evidence="2 3">
    <name type="scientific">Rosistilla carotiformis</name>
    <dbReference type="NCBI Taxonomy" id="2528017"/>
    <lineage>
        <taxon>Bacteria</taxon>
        <taxon>Pseudomonadati</taxon>
        <taxon>Planctomycetota</taxon>
        <taxon>Planctomycetia</taxon>
        <taxon>Pirellulales</taxon>
        <taxon>Pirellulaceae</taxon>
        <taxon>Rosistilla</taxon>
    </lineage>
</organism>
<evidence type="ECO:0000313" key="2">
    <source>
        <dbReference type="EMBL" id="QDV69142.1"/>
    </source>
</evidence>
<proteinExistence type="predicted"/>
<dbReference type="Proteomes" id="UP000315082">
    <property type="component" value="Chromosome"/>
</dbReference>
<dbReference type="EMBL" id="CP036348">
    <property type="protein sequence ID" value="QDV69142.1"/>
    <property type="molecule type" value="Genomic_DNA"/>
</dbReference>
<name>A0A518JUC4_9BACT</name>
<reference evidence="2 3" key="1">
    <citation type="submission" date="2019-02" db="EMBL/GenBank/DDBJ databases">
        <title>Deep-cultivation of Planctomycetes and their phenomic and genomic characterization uncovers novel biology.</title>
        <authorList>
            <person name="Wiegand S."/>
            <person name="Jogler M."/>
            <person name="Boedeker C."/>
            <person name="Pinto D."/>
            <person name="Vollmers J."/>
            <person name="Rivas-Marin E."/>
            <person name="Kohn T."/>
            <person name="Peeters S.H."/>
            <person name="Heuer A."/>
            <person name="Rast P."/>
            <person name="Oberbeckmann S."/>
            <person name="Bunk B."/>
            <person name="Jeske O."/>
            <person name="Meyerdierks A."/>
            <person name="Storesund J.E."/>
            <person name="Kallscheuer N."/>
            <person name="Luecker S."/>
            <person name="Lage O.M."/>
            <person name="Pohl T."/>
            <person name="Merkel B.J."/>
            <person name="Hornburger P."/>
            <person name="Mueller R.-W."/>
            <person name="Bruemmer F."/>
            <person name="Labrenz M."/>
            <person name="Spormann A.M."/>
            <person name="Op den Camp H."/>
            <person name="Overmann J."/>
            <person name="Amann R."/>
            <person name="Jetten M.S.M."/>
            <person name="Mascher T."/>
            <person name="Medema M.H."/>
            <person name="Devos D.P."/>
            <person name="Kaster A.-K."/>
            <person name="Ovreas L."/>
            <person name="Rohde M."/>
            <person name="Galperin M.Y."/>
            <person name="Jogler C."/>
        </authorList>
    </citation>
    <scope>NUCLEOTIDE SEQUENCE [LARGE SCALE GENOMIC DNA]</scope>
    <source>
        <strain evidence="2 3">Poly24</strain>
    </source>
</reference>
<sequence>MFSRESEMSTSVLRWMRRSGLIVKEEFVSPWGICDFAGIQFNLKHVQHRLGLRQKKAVTSITRAALLLQVPDVEDRRSISVDCLAKKFSTALTRECLERDIARLQADGFLVRTKRGTLQKRNGWMPLQDRIVAVEAKLARVEEALQQARANLGFAAESYVALPIQLARRVAADPSQWEKYFDLGIGLIGVASTRCELFIDADINSHCHDPAVRLYCAEKFWNEAARSEAT</sequence>
<keyword evidence="1" id="KW-0175">Coiled coil</keyword>
<evidence type="ECO:0000256" key="1">
    <source>
        <dbReference type="SAM" id="Coils"/>
    </source>
</evidence>